<dbReference type="InterPro" id="IPR045860">
    <property type="entry name" value="Snake_toxin-like_sf"/>
</dbReference>
<proteinExistence type="predicted"/>
<evidence type="ECO:0000256" key="1">
    <source>
        <dbReference type="SAM" id="MobiDB-lite"/>
    </source>
</evidence>
<accession>A0A8S1GU03</accession>
<dbReference type="EMBL" id="CAJGYM010000004">
    <property type="protein sequence ID" value="CAD6186391.1"/>
    <property type="molecule type" value="Genomic_DNA"/>
</dbReference>
<keyword evidence="2" id="KW-0812">Transmembrane</keyword>
<feature type="transmembrane region" description="Helical" evidence="2">
    <location>
        <begin position="535"/>
        <end position="554"/>
    </location>
</feature>
<evidence type="ECO:0000256" key="2">
    <source>
        <dbReference type="SAM" id="Phobius"/>
    </source>
</evidence>
<dbReference type="PANTHER" id="PTHR37433:SF5">
    <property type="entry name" value="DUF753 DOMAIN-CONTAINING PROTEIN-RELATED"/>
    <property type="match status" value="1"/>
</dbReference>
<dbReference type="OrthoDB" id="5828794at2759"/>
<keyword evidence="4" id="KW-1185">Reference proteome</keyword>
<keyword evidence="2" id="KW-0472">Membrane</keyword>
<feature type="compositionally biased region" description="Acidic residues" evidence="1">
    <location>
        <begin position="445"/>
        <end position="459"/>
    </location>
</feature>
<gene>
    <name evidence="3" type="ORF">CAUJ_LOCUS2310</name>
</gene>
<feature type="region of interest" description="Disordered" evidence="1">
    <location>
        <begin position="414"/>
        <end position="529"/>
    </location>
</feature>
<feature type="compositionally biased region" description="Acidic residues" evidence="1">
    <location>
        <begin position="498"/>
        <end position="512"/>
    </location>
</feature>
<name>A0A8S1GU03_9PELO</name>
<dbReference type="PANTHER" id="PTHR37433">
    <property type="entry name" value="PROTEIN CBG25136-RELATED"/>
    <property type="match status" value="1"/>
</dbReference>
<dbReference type="AlphaFoldDB" id="A0A8S1GU03"/>
<evidence type="ECO:0000313" key="4">
    <source>
        <dbReference type="Proteomes" id="UP000835052"/>
    </source>
</evidence>
<organism evidence="3 4">
    <name type="scientific">Caenorhabditis auriculariae</name>
    <dbReference type="NCBI Taxonomy" id="2777116"/>
    <lineage>
        <taxon>Eukaryota</taxon>
        <taxon>Metazoa</taxon>
        <taxon>Ecdysozoa</taxon>
        <taxon>Nematoda</taxon>
        <taxon>Chromadorea</taxon>
        <taxon>Rhabditida</taxon>
        <taxon>Rhabditina</taxon>
        <taxon>Rhabditomorpha</taxon>
        <taxon>Rhabditoidea</taxon>
        <taxon>Rhabditidae</taxon>
        <taxon>Peloderinae</taxon>
        <taxon>Caenorhabditis</taxon>
    </lineage>
</organism>
<reference evidence="3" key="1">
    <citation type="submission" date="2020-10" db="EMBL/GenBank/DDBJ databases">
        <authorList>
            <person name="Kikuchi T."/>
        </authorList>
    </citation>
    <scope>NUCLEOTIDE SEQUENCE</scope>
    <source>
        <strain evidence="3">NKZ352</strain>
    </source>
</reference>
<dbReference type="Proteomes" id="UP000835052">
    <property type="component" value="Unassembled WGS sequence"/>
</dbReference>
<evidence type="ECO:0000313" key="3">
    <source>
        <dbReference type="EMBL" id="CAD6186391.1"/>
    </source>
</evidence>
<sequence>MVEDRFVGRQNLVPVLTGPVEMLLRPLHPGDSILFRNQRRCFTVETDGGDGEFKQTSRLIAGTLSLGSTFERYCSARRLRGRSEKRAISLAAPPRVRVILAEWSKALRSGRSPLRRAQVLAAVVPSTLAVKCLDCVGADCMGSFCEGDYCMLSQYAPRWGTIEWGKPEIVKGCLSGRMVSKDLRDHCEIAVGADEPFTCFCNSKDNCNGGRQLQKLEEERVELVTCVCKGPHCNKDRTCLGEFCSYVINHKTKAVEQGCVNATVPLIERRTMGSCMAPPITGAMYHTVSKGSPLAGITAQDLLVTESCVCGTDYCNSEKPEITVKENEKCRAYVEANAMGNHMKSKNISCDGEFCFKVNMKSTLGHISHYTTYGCASFTGEDPLPEELDPTGCAKFVSESLTVETCFQTKDKSAVRRALANKEVPQRRQSARKGSKKPKQKMEIEYEEEGEEGFEEEEAEPKGKARKGPSRADRVEEEESKKEKETEKEKEKEKEEAKEEEEEEAEEEEEEGTTEKTFIFEKPTQPPIPDDSNTTMIAVFVLIILCILGSGIVWKFELHKKLQRSSYDAVAGG</sequence>
<comment type="caution">
    <text evidence="3">The sequence shown here is derived from an EMBL/GenBank/DDBJ whole genome shotgun (WGS) entry which is preliminary data.</text>
</comment>
<feature type="compositionally biased region" description="Basic residues" evidence="1">
    <location>
        <begin position="429"/>
        <end position="439"/>
    </location>
</feature>
<dbReference type="Gene3D" id="2.10.60.10">
    <property type="entry name" value="CD59"/>
    <property type="match status" value="1"/>
</dbReference>
<protein>
    <submittedName>
        <fullName evidence="3">Uncharacterized protein</fullName>
    </submittedName>
</protein>
<keyword evidence="2" id="KW-1133">Transmembrane helix</keyword>
<feature type="compositionally biased region" description="Basic and acidic residues" evidence="1">
    <location>
        <begin position="470"/>
        <end position="497"/>
    </location>
</feature>